<keyword evidence="3" id="KW-1185">Reference proteome</keyword>
<feature type="compositionally biased region" description="Basic and acidic residues" evidence="1">
    <location>
        <begin position="1"/>
        <end position="10"/>
    </location>
</feature>
<dbReference type="EMBL" id="JAVAMQ010000023">
    <property type="protein sequence ID" value="MDP5308817.1"/>
    <property type="molecule type" value="Genomic_DNA"/>
</dbReference>
<gene>
    <name evidence="2" type="ORF">Q5Y72_17175</name>
</gene>
<accession>A0ABT9JG57</accession>
<comment type="caution">
    <text evidence="2">The sequence shown here is derived from an EMBL/GenBank/DDBJ whole genome shotgun (WGS) entry which is preliminary data.</text>
</comment>
<evidence type="ECO:0000256" key="1">
    <source>
        <dbReference type="SAM" id="MobiDB-lite"/>
    </source>
</evidence>
<organism evidence="2 3">
    <name type="scientific">Paracoccus spongiarum</name>
    <dbReference type="NCBI Taxonomy" id="3064387"/>
    <lineage>
        <taxon>Bacteria</taxon>
        <taxon>Pseudomonadati</taxon>
        <taxon>Pseudomonadota</taxon>
        <taxon>Alphaproteobacteria</taxon>
        <taxon>Rhodobacterales</taxon>
        <taxon>Paracoccaceae</taxon>
        <taxon>Paracoccus</taxon>
    </lineage>
</organism>
<dbReference type="RefSeq" id="WP_305964651.1">
    <property type="nucleotide sequence ID" value="NZ_JAVAMQ010000023.1"/>
</dbReference>
<feature type="compositionally biased region" description="Basic and acidic residues" evidence="1">
    <location>
        <begin position="26"/>
        <end position="35"/>
    </location>
</feature>
<name>A0ABT9JG57_9RHOB</name>
<proteinExistence type="predicted"/>
<evidence type="ECO:0000313" key="2">
    <source>
        <dbReference type="EMBL" id="MDP5308817.1"/>
    </source>
</evidence>
<protein>
    <submittedName>
        <fullName evidence="2">Uncharacterized protein</fullName>
    </submittedName>
</protein>
<sequence length="212" mass="23604">MSTKERLEKLKKSRPALPDTGFITRLPDKPKDSPRADNTVPSEPQAKPPSDEPKQKAAPVAEDVAGTQISSPPPNEPKNRSGAAIVSPPEPALEKQLLQFVLKVPKSQAEQLAALAAQARLEQQRVLKSLGKDFIPAFREAVAKGRPSATHLEPFQDNIPRLYFRTTLTLQLSDVSHIDPMNLVGAKEIFENWAQWEFAKYVETRIKELLTR</sequence>
<evidence type="ECO:0000313" key="3">
    <source>
        <dbReference type="Proteomes" id="UP001224997"/>
    </source>
</evidence>
<feature type="region of interest" description="Disordered" evidence="1">
    <location>
        <begin position="1"/>
        <end position="86"/>
    </location>
</feature>
<reference evidence="2 3" key="1">
    <citation type="submission" date="2023-08" db="EMBL/GenBank/DDBJ databases">
        <authorList>
            <person name="Park J.-S."/>
        </authorList>
    </citation>
    <scope>NUCLEOTIDE SEQUENCE [LARGE SCALE GENOMIC DNA]</scope>
    <source>
        <strain evidence="2 3">2205BS29-5</strain>
    </source>
</reference>
<dbReference type="Proteomes" id="UP001224997">
    <property type="component" value="Unassembled WGS sequence"/>
</dbReference>